<evidence type="ECO:0000313" key="4">
    <source>
        <dbReference type="Proteomes" id="UP000007110"/>
    </source>
</evidence>
<keyword evidence="2" id="KW-0378">Hydrolase</keyword>
<dbReference type="PANTHER" id="PTHR10858">
    <property type="entry name" value="DEOXYRIBONUCLEASE II"/>
    <property type="match status" value="1"/>
</dbReference>
<evidence type="ECO:0000313" key="3">
    <source>
        <dbReference type="EnsemblMetazoa" id="XP_003725561"/>
    </source>
</evidence>
<evidence type="ECO:0000256" key="1">
    <source>
        <dbReference type="ARBA" id="ARBA00007527"/>
    </source>
</evidence>
<dbReference type="CTD" id="1777"/>
<reference evidence="3" key="2">
    <citation type="submission" date="2021-01" db="UniProtKB">
        <authorList>
            <consortium name="EnsemblMetazoa"/>
        </authorList>
    </citation>
    <scope>IDENTIFICATION</scope>
</reference>
<dbReference type="EnsemblMetazoa" id="XM_003725513">
    <property type="protein sequence ID" value="XP_003725561"/>
    <property type="gene ID" value="LOC100891282"/>
</dbReference>
<comment type="similarity">
    <text evidence="1">Belongs to the DNase II family.</text>
</comment>
<dbReference type="GeneID" id="100891282"/>
<accession>A0A7M7GFE8</accession>
<dbReference type="AlphaFoldDB" id="A0A7M7GFE8"/>
<proteinExistence type="inferred from homology"/>
<dbReference type="Proteomes" id="UP000007110">
    <property type="component" value="Unassembled WGS sequence"/>
</dbReference>
<dbReference type="RefSeq" id="XP_003725561.3">
    <property type="nucleotide sequence ID" value="XM_003725513.3"/>
</dbReference>
<reference evidence="4" key="1">
    <citation type="submission" date="2015-02" db="EMBL/GenBank/DDBJ databases">
        <title>Genome sequencing for Strongylocentrotus purpuratus.</title>
        <authorList>
            <person name="Murali S."/>
            <person name="Liu Y."/>
            <person name="Vee V."/>
            <person name="English A."/>
            <person name="Wang M."/>
            <person name="Skinner E."/>
            <person name="Han Y."/>
            <person name="Muzny D.M."/>
            <person name="Worley K.C."/>
            <person name="Gibbs R.A."/>
        </authorList>
    </citation>
    <scope>NUCLEOTIDE SEQUENCE</scope>
</reference>
<sequence length="186" mass="21467">MLCISMKTDEFVKVGKQLLYNYASAYDWNIPPSFRSKFSDFVKVSKSEHIKEPPWNNTVLLTTLAGQSFTSFAKFANFHEDLYWYLVAPSLEDDLYVETWMRNHKLRSFCNGSYHVENVLFMRFPNVPGQGTRKLWTTPSGQLARTRSGCALEISTERKVNISAVAEQYVVCSLLLGSSIHRQYER</sequence>
<evidence type="ECO:0000256" key="2">
    <source>
        <dbReference type="ARBA" id="ARBA00022801"/>
    </source>
</evidence>
<dbReference type="InterPro" id="IPR004947">
    <property type="entry name" value="DNase_II"/>
</dbReference>
<name>A0A7M7GFE8_STRPU</name>
<protein>
    <submittedName>
        <fullName evidence="3">Uncharacterized protein</fullName>
    </submittedName>
</protein>
<dbReference type="GO" id="GO:0004531">
    <property type="term" value="F:deoxyribonuclease II activity"/>
    <property type="evidence" value="ECO:0007669"/>
    <property type="project" value="InterPro"/>
</dbReference>
<organism evidence="3 4">
    <name type="scientific">Strongylocentrotus purpuratus</name>
    <name type="common">Purple sea urchin</name>
    <dbReference type="NCBI Taxonomy" id="7668"/>
    <lineage>
        <taxon>Eukaryota</taxon>
        <taxon>Metazoa</taxon>
        <taxon>Echinodermata</taxon>
        <taxon>Eleutherozoa</taxon>
        <taxon>Echinozoa</taxon>
        <taxon>Echinoidea</taxon>
        <taxon>Euechinoidea</taxon>
        <taxon>Echinacea</taxon>
        <taxon>Camarodonta</taxon>
        <taxon>Echinidea</taxon>
        <taxon>Strongylocentrotidae</taxon>
        <taxon>Strongylocentrotus</taxon>
    </lineage>
</organism>
<dbReference type="Pfam" id="PF03265">
    <property type="entry name" value="DNase_II"/>
    <property type="match status" value="1"/>
</dbReference>
<keyword evidence="4" id="KW-1185">Reference proteome</keyword>
<dbReference type="PANTHER" id="PTHR10858:SF23">
    <property type="entry name" value="DEOXYRIBONUCLEASE II"/>
    <property type="match status" value="1"/>
</dbReference>